<dbReference type="Pfam" id="PF03807">
    <property type="entry name" value="F420_oxidored"/>
    <property type="match status" value="1"/>
</dbReference>
<keyword evidence="1 3" id="KW-0560">Oxidoreductase</keyword>
<dbReference type="NCBIfam" id="TIGR01915">
    <property type="entry name" value="npdG"/>
    <property type="match status" value="1"/>
</dbReference>
<dbReference type="EC" id="1.6.99.-" evidence="3"/>
<evidence type="ECO:0000259" key="2">
    <source>
        <dbReference type="Pfam" id="PF03807"/>
    </source>
</evidence>
<evidence type="ECO:0000313" key="4">
    <source>
        <dbReference type="Proteomes" id="UP000028501"/>
    </source>
</evidence>
<name>A0A075WKL7_ARCFL</name>
<dbReference type="AlphaFoldDB" id="A0A075WKL7"/>
<evidence type="ECO:0000256" key="1">
    <source>
        <dbReference type="ARBA" id="ARBA00023002"/>
    </source>
</evidence>
<dbReference type="GO" id="GO:0015677">
    <property type="term" value="P:copper ion import"/>
    <property type="evidence" value="ECO:0007669"/>
    <property type="project" value="TreeGrafter"/>
</dbReference>
<dbReference type="InterPro" id="IPR036291">
    <property type="entry name" value="NAD(P)-bd_dom_sf"/>
</dbReference>
<dbReference type="GO" id="GO:0008823">
    <property type="term" value="F:cupric reductase (NADH) activity"/>
    <property type="evidence" value="ECO:0007669"/>
    <property type="project" value="TreeGrafter"/>
</dbReference>
<dbReference type="GO" id="GO:0016651">
    <property type="term" value="F:oxidoreductase activity, acting on NAD(P)H"/>
    <property type="evidence" value="ECO:0007669"/>
    <property type="project" value="InterPro"/>
</dbReference>
<dbReference type="GO" id="GO:0052851">
    <property type="term" value="F:ferric-chelate reductase (NADPH) activity"/>
    <property type="evidence" value="ECO:0007669"/>
    <property type="project" value="TreeGrafter"/>
</dbReference>
<dbReference type="GeneID" id="24794814"/>
<dbReference type="PANTHER" id="PTHR14239">
    <property type="entry name" value="DUDULIN-RELATED"/>
    <property type="match status" value="1"/>
</dbReference>
<sequence length="213" mass="23007">MKIALLGGTGNLGEGLALRWGKLGYEIIIGSRKLEKAEKLASEYLKKVGDASIIGMRNEDAAEICDVAVFTIPWEFAFDTAEMLKRQLAGKVVISPLVPMKKVGDNFVYVRPEEGSAAEKLASVLEESSVVAAYHSIPAKRFANLGEEFEWDVPICGDSGAKEVVVDLTEKISGLRALDAGGLSNAHLVESLTPLILNVMKRNKTGELGISFR</sequence>
<accession>A0A075WKL7</accession>
<protein>
    <submittedName>
        <fullName evidence="3">NADPH-dependent F420 reductase</fullName>
        <ecNumber evidence="3">1.6.99.-</ecNumber>
    </submittedName>
</protein>
<dbReference type="InterPro" id="IPR028939">
    <property type="entry name" value="P5C_Rdtase_cat_N"/>
</dbReference>
<dbReference type="GO" id="GO:0005886">
    <property type="term" value="C:plasma membrane"/>
    <property type="evidence" value="ECO:0007669"/>
    <property type="project" value="TreeGrafter"/>
</dbReference>
<proteinExistence type="predicted"/>
<dbReference type="GO" id="GO:0006740">
    <property type="term" value="P:NADPH regeneration"/>
    <property type="evidence" value="ECO:0007669"/>
    <property type="project" value="InterPro"/>
</dbReference>
<dbReference type="InterPro" id="IPR010185">
    <property type="entry name" value="NpdG"/>
</dbReference>
<dbReference type="Proteomes" id="UP000028501">
    <property type="component" value="Chromosome"/>
</dbReference>
<dbReference type="GO" id="GO:0050661">
    <property type="term" value="F:NADP binding"/>
    <property type="evidence" value="ECO:0007669"/>
    <property type="project" value="InterPro"/>
</dbReference>
<dbReference type="EMBL" id="CP006577">
    <property type="protein sequence ID" value="AIG98083.1"/>
    <property type="molecule type" value="Genomic_DNA"/>
</dbReference>
<feature type="domain" description="Pyrroline-5-carboxylate reductase catalytic N-terminal" evidence="2">
    <location>
        <begin position="2"/>
        <end position="98"/>
    </location>
</feature>
<dbReference type="RefSeq" id="WP_048095587.1">
    <property type="nucleotide sequence ID" value="NZ_CP006577.1"/>
</dbReference>
<organism evidence="3 4">
    <name type="scientific">Archaeoglobus fulgidus DSM 8774</name>
    <dbReference type="NCBI Taxonomy" id="1344584"/>
    <lineage>
        <taxon>Archaea</taxon>
        <taxon>Methanobacteriati</taxon>
        <taxon>Methanobacteriota</taxon>
        <taxon>Archaeoglobi</taxon>
        <taxon>Archaeoglobales</taxon>
        <taxon>Archaeoglobaceae</taxon>
        <taxon>Archaeoglobus</taxon>
    </lineage>
</organism>
<dbReference type="SUPFAM" id="SSF51735">
    <property type="entry name" value="NAD(P)-binding Rossmann-fold domains"/>
    <property type="match status" value="1"/>
</dbReference>
<dbReference type="KEGG" id="afg:AFULGI_00013080"/>
<evidence type="ECO:0000313" key="3">
    <source>
        <dbReference type="EMBL" id="AIG98083.1"/>
    </source>
</evidence>
<dbReference type="InterPro" id="IPR051267">
    <property type="entry name" value="STEAP_metalloreductase"/>
</dbReference>
<gene>
    <name evidence="3" type="ORF">AFULGI_00013080</name>
</gene>
<dbReference type="HOGENOM" id="CLU_076368_1_0_2"/>
<dbReference type="GO" id="GO:0070967">
    <property type="term" value="F:coenzyme F420 binding"/>
    <property type="evidence" value="ECO:0007669"/>
    <property type="project" value="InterPro"/>
</dbReference>
<dbReference type="Gene3D" id="3.40.50.720">
    <property type="entry name" value="NAD(P)-binding Rossmann-like Domain"/>
    <property type="match status" value="1"/>
</dbReference>
<reference evidence="3 4" key="1">
    <citation type="submission" date="2013-07" db="EMBL/GenBank/DDBJ databases">
        <title>Genome of Archaeoglobus fulgidus.</title>
        <authorList>
            <person name="Fiebig A."/>
            <person name="Birkeland N.-K."/>
        </authorList>
    </citation>
    <scope>NUCLEOTIDE SEQUENCE [LARGE SCALE GENOMIC DNA]</scope>
    <source>
        <strain evidence="3 4">DSM 8774</strain>
    </source>
</reference>
<dbReference type="PANTHER" id="PTHR14239:SF0">
    <property type="entry name" value="F420-DEPENDENT NADP REDUCTASE"/>
    <property type="match status" value="1"/>
</dbReference>